<evidence type="ECO:0000313" key="1">
    <source>
        <dbReference type="EMBL" id="CAG9814180.1"/>
    </source>
</evidence>
<name>A0A9N9SA54_PHACE</name>
<organism evidence="1 2">
    <name type="scientific">Phaedon cochleariae</name>
    <name type="common">Mustard beetle</name>
    <dbReference type="NCBI Taxonomy" id="80249"/>
    <lineage>
        <taxon>Eukaryota</taxon>
        <taxon>Metazoa</taxon>
        <taxon>Ecdysozoa</taxon>
        <taxon>Arthropoda</taxon>
        <taxon>Hexapoda</taxon>
        <taxon>Insecta</taxon>
        <taxon>Pterygota</taxon>
        <taxon>Neoptera</taxon>
        <taxon>Endopterygota</taxon>
        <taxon>Coleoptera</taxon>
        <taxon>Polyphaga</taxon>
        <taxon>Cucujiformia</taxon>
        <taxon>Chrysomeloidea</taxon>
        <taxon>Chrysomelidae</taxon>
        <taxon>Chrysomelinae</taxon>
        <taxon>Chrysomelini</taxon>
        <taxon>Phaedon</taxon>
    </lineage>
</organism>
<dbReference type="PANTHER" id="PTHR37445">
    <property type="entry name" value="PROTEIN CBG24663"/>
    <property type="match status" value="1"/>
</dbReference>
<evidence type="ECO:0000313" key="2">
    <source>
        <dbReference type="Proteomes" id="UP001153737"/>
    </source>
</evidence>
<sequence length="222" mass="25736">MSRNVRKGEEELLSAVKNVVGKLCSSEEFINNLAQIISETISEKFYKEIDALKEENKKNVEKISKQQSIIDSLIDKQERFDKQLRRNNIIFHGIQEKPNENCSQLVLDTILDKMKINYVGKDVIENTYRIGKYDKNKARPIMVKFTTASHKNMIFRNKKLMKNTGIILREDITPEQLKIFKAALLKVGKNGKIWTNLGVIFAKYNDEESIIKIHSMLDVDML</sequence>
<dbReference type="EMBL" id="OU896716">
    <property type="protein sequence ID" value="CAG9814180.1"/>
    <property type="molecule type" value="Genomic_DNA"/>
</dbReference>
<protein>
    <submittedName>
        <fullName evidence="1">Uncharacterized protein</fullName>
    </submittedName>
</protein>
<gene>
    <name evidence="1" type="ORF">PHAECO_LOCUS1877</name>
</gene>
<reference evidence="1" key="2">
    <citation type="submission" date="2022-10" db="EMBL/GenBank/DDBJ databases">
        <authorList>
            <consortium name="ENA_rothamsted_submissions"/>
            <consortium name="culmorum"/>
            <person name="King R."/>
        </authorList>
    </citation>
    <scope>NUCLEOTIDE SEQUENCE</scope>
</reference>
<dbReference type="OrthoDB" id="10066957at2759"/>
<accession>A0A9N9SA54</accession>
<dbReference type="AlphaFoldDB" id="A0A9N9SA54"/>
<dbReference type="PANTHER" id="PTHR37445:SF3">
    <property type="entry name" value="ZINC FINGER PHD-TYPE DOMAIN-CONTAINING PROTEIN"/>
    <property type="match status" value="1"/>
</dbReference>
<dbReference type="Gene3D" id="3.30.70.1820">
    <property type="entry name" value="L1 transposable element, RRM domain"/>
    <property type="match status" value="1"/>
</dbReference>
<dbReference type="Proteomes" id="UP001153737">
    <property type="component" value="Chromosome 10"/>
</dbReference>
<proteinExistence type="predicted"/>
<keyword evidence="2" id="KW-1185">Reference proteome</keyword>
<reference evidence="1" key="1">
    <citation type="submission" date="2022-01" db="EMBL/GenBank/DDBJ databases">
        <authorList>
            <person name="King R."/>
        </authorList>
    </citation>
    <scope>NUCLEOTIDE SEQUENCE</scope>
</reference>